<keyword evidence="2" id="KW-1133">Transmembrane helix</keyword>
<sequence length="259" mass="26512">MYDPPGYLWAITIIGVTAFPLVTCVVLYGGAEHAGLSRSRAALLAGGAAVVIGGWFAASAVIADNGWYGRQPGVQMPWIPIAVVGFLSTLLALGRIPAVKHALEAPGMTSRLLLPHSFRVTGVVFLLVMGLGHLPALFALPAGLGDIAVGVAAPVVARKLAQGTGYRAARRFHAFGIADLVVAMVLGALTGYQLLNVPSSGAAISALPLVLIPTAAVPLLFALHITSLSQLATASRTPRPTTGSPLEPRAIVADGPSVP</sequence>
<feature type="transmembrane region" description="Helical" evidence="2">
    <location>
        <begin position="138"/>
        <end position="160"/>
    </location>
</feature>
<dbReference type="AlphaFoldDB" id="A0A3M2M5Q7"/>
<evidence type="ECO:0000256" key="1">
    <source>
        <dbReference type="SAM" id="MobiDB-lite"/>
    </source>
</evidence>
<feature type="compositionally biased region" description="Polar residues" evidence="1">
    <location>
        <begin position="234"/>
        <end position="244"/>
    </location>
</feature>
<organism evidence="3 4">
    <name type="scientific">Actinomadura harenae</name>
    <dbReference type="NCBI Taxonomy" id="2483351"/>
    <lineage>
        <taxon>Bacteria</taxon>
        <taxon>Bacillati</taxon>
        <taxon>Actinomycetota</taxon>
        <taxon>Actinomycetes</taxon>
        <taxon>Streptosporangiales</taxon>
        <taxon>Thermomonosporaceae</taxon>
        <taxon>Actinomadura</taxon>
    </lineage>
</organism>
<dbReference type="RefSeq" id="WP_122194363.1">
    <property type="nucleotide sequence ID" value="NZ_JBHSKC010000032.1"/>
</dbReference>
<comment type="caution">
    <text evidence="3">The sequence shown here is derived from an EMBL/GenBank/DDBJ whole genome shotgun (WGS) entry which is preliminary data.</text>
</comment>
<dbReference type="OrthoDB" id="4558741at2"/>
<feature type="region of interest" description="Disordered" evidence="1">
    <location>
        <begin position="234"/>
        <end position="259"/>
    </location>
</feature>
<accession>A0A3M2M5Q7</accession>
<keyword evidence="4" id="KW-1185">Reference proteome</keyword>
<gene>
    <name evidence="3" type="ORF">EBO15_11680</name>
</gene>
<evidence type="ECO:0000256" key="2">
    <source>
        <dbReference type="SAM" id="Phobius"/>
    </source>
</evidence>
<dbReference type="EMBL" id="RFFG01000016">
    <property type="protein sequence ID" value="RMI44926.1"/>
    <property type="molecule type" value="Genomic_DNA"/>
</dbReference>
<keyword evidence="2" id="KW-0472">Membrane</keyword>
<feature type="transmembrane region" description="Helical" evidence="2">
    <location>
        <begin position="172"/>
        <end position="195"/>
    </location>
</feature>
<feature type="transmembrane region" description="Helical" evidence="2">
    <location>
        <begin position="41"/>
        <end position="63"/>
    </location>
</feature>
<proteinExistence type="predicted"/>
<keyword evidence="2" id="KW-0812">Transmembrane</keyword>
<feature type="transmembrane region" description="Helical" evidence="2">
    <location>
        <begin position="6"/>
        <end position="29"/>
    </location>
</feature>
<dbReference type="Proteomes" id="UP000282674">
    <property type="component" value="Unassembled WGS sequence"/>
</dbReference>
<feature type="transmembrane region" description="Helical" evidence="2">
    <location>
        <begin position="113"/>
        <end position="132"/>
    </location>
</feature>
<protein>
    <submittedName>
        <fullName evidence="3">Uncharacterized protein</fullName>
    </submittedName>
</protein>
<feature type="transmembrane region" description="Helical" evidence="2">
    <location>
        <begin position="75"/>
        <end position="93"/>
    </location>
</feature>
<name>A0A3M2M5Q7_9ACTN</name>
<feature type="transmembrane region" description="Helical" evidence="2">
    <location>
        <begin position="201"/>
        <end position="223"/>
    </location>
</feature>
<evidence type="ECO:0000313" key="4">
    <source>
        <dbReference type="Proteomes" id="UP000282674"/>
    </source>
</evidence>
<reference evidence="3 4" key="1">
    <citation type="submission" date="2018-10" db="EMBL/GenBank/DDBJ databases">
        <title>Isolation from soil.</title>
        <authorList>
            <person name="Hu J."/>
        </authorList>
    </citation>
    <scope>NUCLEOTIDE SEQUENCE [LARGE SCALE GENOMIC DNA]</scope>
    <source>
        <strain evidence="3 4">NEAU-Ht49</strain>
    </source>
</reference>
<evidence type="ECO:0000313" key="3">
    <source>
        <dbReference type="EMBL" id="RMI44926.1"/>
    </source>
</evidence>